<dbReference type="OrthoDB" id="7818259at2"/>
<proteinExistence type="predicted"/>
<feature type="region of interest" description="Disordered" evidence="1">
    <location>
        <begin position="124"/>
        <end position="158"/>
    </location>
</feature>
<accession>A0A1X3FFA5</accession>
<dbReference type="SUPFAM" id="SSF50346">
    <property type="entry name" value="PRC-barrel domain"/>
    <property type="match status" value="1"/>
</dbReference>
<dbReference type="InterPro" id="IPR027275">
    <property type="entry name" value="PRC-brl_dom"/>
</dbReference>
<protein>
    <submittedName>
        <fullName evidence="4">PRC-barrel (Modular protein)</fullName>
    </submittedName>
</protein>
<reference evidence="4 5" key="1">
    <citation type="submission" date="2017-03" db="EMBL/GenBank/DDBJ databases">
        <title>Whole genome sequences of fourteen strains of Bradyrhizobium canariense and one strain of Bradyrhizobium japonicum isolated from Lupinus (Papilionoideae: Genisteae) species in Algeria.</title>
        <authorList>
            <person name="Crovadore J."/>
            <person name="Chekireb D."/>
            <person name="Brachmann A."/>
            <person name="Chablais R."/>
            <person name="Cochard B."/>
            <person name="Lefort F."/>
        </authorList>
    </citation>
    <scope>NUCLEOTIDE SEQUENCE [LARGE SCALE GENOMIC DNA]</scope>
    <source>
        <strain evidence="4 5">UBMA195</strain>
    </source>
</reference>
<dbReference type="EMBL" id="NAFI01000187">
    <property type="protein sequence ID" value="OSJ03258.1"/>
    <property type="molecule type" value="Genomic_DNA"/>
</dbReference>
<sequence>MKATSFLAAAALVGASSLAMAQSAPQATGPVDHSAVQSSSRNRSADQRAENSMTNKGGNKADAVQSDPGQASTRQQMVNDLQQAGFTDVKVRPQSFLVEARDRSGNPVTMFVGPNTFAEVKTVGANAQRSSSNSNSSSNSANATSDRPGGAFTSVPPKDGLSSQLMGLQVYNNAKQDIGTIKDVALNEDGIDGYILSVGGFLGLGDHYVAVRPSAINLKFDHAANKWTASMDTTADQLKSAPEFKYPSNG</sequence>
<gene>
    <name evidence="4" type="ORF">BSZ18_32525</name>
</gene>
<name>A0A1X3FFA5_9BRAD</name>
<dbReference type="AlphaFoldDB" id="A0A1X3FFA5"/>
<dbReference type="PANTHER" id="PTHR36505:SF1">
    <property type="entry name" value="BLR1072 PROTEIN"/>
    <property type="match status" value="1"/>
</dbReference>
<dbReference type="Pfam" id="PF05239">
    <property type="entry name" value="PRC"/>
    <property type="match status" value="1"/>
</dbReference>
<evidence type="ECO:0000256" key="1">
    <source>
        <dbReference type="SAM" id="MobiDB-lite"/>
    </source>
</evidence>
<feature type="domain" description="PRC-barrel" evidence="3">
    <location>
        <begin position="163"/>
        <end position="211"/>
    </location>
</feature>
<evidence type="ECO:0000259" key="3">
    <source>
        <dbReference type="Pfam" id="PF05239"/>
    </source>
</evidence>
<feature type="compositionally biased region" description="Low complexity" evidence="1">
    <location>
        <begin position="125"/>
        <end position="145"/>
    </location>
</feature>
<dbReference type="RefSeq" id="WP_085361786.1">
    <property type="nucleotide sequence ID" value="NZ_NAFD01000192.1"/>
</dbReference>
<organism evidence="4 5">
    <name type="scientific">Bradyrhizobium canariense</name>
    <dbReference type="NCBI Taxonomy" id="255045"/>
    <lineage>
        <taxon>Bacteria</taxon>
        <taxon>Pseudomonadati</taxon>
        <taxon>Pseudomonadota</taxon>
        <taxon>Alphaproteobacteria</taxon>
        <taxon>Hyphomicrobiales</taxon>
        <taxon>Nitrobacteraceae</taxon>
        <taxon>Bradyrhizobium</taxon>
    </lineage>
</organism>
<keyword evidence="2" id="KW-0732">Signal</keyword>
<feature type="signal peptide" evidence="2">
    <location>
        <begin position="1"/>
        <end position="21"/>
    </location>
</feature>
<evidence type="ECO:0000256" key="2">
    <source>
        <dbReference type="SAM" id="SignalP"/>
    </source>
</evidence>
<feature type="chain" id="PRO_5011905799" evidence="2">
    <location>
        <begin position="22"/>
        <end position="250"/>
    </location>
</feature>
<dbReference type="InterPro" id="IPR011033">
    <property type="entry name" value="PRC_barrel-like_sf"/>
</dbReference>
<dbReference type="PANTHER" id="PTHR36505">
    <property type="entry name" value="BLR1072 PROTEIN"/>
    <property type="match status" value="1"/>
</dbReference>
<dbReference type="Proteomes" id="UP000193553">
    <property type="component" value="Unassembled WGS sequence"/>
</dbReference>
<feature type="region of interest" description="Disordered" evidence="1">
    <location>
        <begin position="24"/>
        <end position="75"/>
    </location>
</feature>
<evidence type="ECO:0000313" key="5">
    <source>
        <dbReference type="Proteomes" id="UP000193553"/>
    </source>
</evidence>
<dbReference type="Gene3D" id="2.30.30.240">
    <property type="entry name" value="PRC-barrel domain"/>
    <property type="match status" value="1"/>
</dbReference>
<comment type="caution">
    <text evidence="4">The sequence shown here is derived from an EMBL/GenBank/DDBJ whole genome shotgun (WGS) entry which is preliminary data.</text>
</comment>
<evidence type="ECO:0000313" key="4">
    <source>
        <dbReference type="EMBL" id="OSJ03258.1"/>
    </source>
</evidence>